<evidence type="ECO:0000313" key="3">
    <source>
        <dbReference type="EMBL" id="CAE8629274.1"/>
    </source>
</evidence>
<dbReference type="GO" id="GO:0101031">
    <property type="term" value="C:protein folding chaperone complex"/>
    <property type="evidence" value="ECO:0007669"/>
    <property type="project" value="TreeGrafter"/>
</dbReference>
<protein>
    <recommendedName>
        <fullName evidence="5">Peptidylprolyl isomerase</fullName>
    </recommendedName>
</protein>
<evidence type="ECO:0000313" key="4">
    <source>
        <dbReference type="Proteomes" id="UP000654075"/>
    </source>
</evidence>
<feature type="non-terminal residue" evidence="3">
    <location>
        <position position="1"/>
    </location>
</feature>
<dbReference type="PANTHER" id="PTHR46423">
    <property type="entry name" value="RNA POLYMERASE II-ASSOCIATED PROTEIN 3"/>
    <property type="match status" value="1"/>
</dbReference>
<dbReference type="SMART" id="SM00028">
    <property type="entry name" value="TPR"/>
    <property type="match status" value="2"/>
</dbReference>
<feature type="compositionally biased region" description="Low complexity" evidence="2">
    <location>
        <begin position="339"/>
        <end position="354"/>
    </location>
</feature>
<dbReference type="AlphaFoldDB" id="A0A813GQ83"/>
<sequence length="391" mass="41798">LIAAEVEEFDGLAPAVAQELDSGLSASEELMPEAAVATAKEEEVQQKKARNYLAGLRPAVGGTGYEFRSGCKTAFPEIVALEGESDLEASYRVACERRRRGVVDFGDGSSVCSAQTAVDLWGQGLLALQRCRNLRRYGDSSTAAEASPASEAATTATITTATTASPTTTATTTTATTPTTTTTSTTSTTPTTPTTPTTTTTTTTATPTTTTAEITTAVMEALELVLRLNLAQALLKLKQWEHANIHCEQALELDTQNCKALWRKAKAVWGLRCPGNARDALSRLLEVEPGNPAARAMLTEIQVEEEKKRAKRVGPGAAAAKKPPRSQEEEPNKLQEQETPTTGATGAGTDAAAAEVACREELEDCEQLEDCEVDNYRLSSWPCCRRRIKQL</sequence>
<proteinExistence type="predicted"/>
<dbReference type="OrthoDB" id="433738at2759"/>
<dbReference type="SUPFAM" id="SSF48452">
    <property type="entry name" value="TPR-like"/>
    <property type="match status" value="1"/>
</dbReference>
<name>A0A813GQ83_POLGL</name>
<dbReference type="Gene3D" id="1.25.40.10">
    <property type="entry name" value="Tetratricopeptide repeat domain"/>
    <property type="match status" value="1"/>
</dbReference>
<comment type="caution">
    <text evidence="3">The sequence shown here is derived from an EMBL/GenBank/DDBJ whole genome shotgun (WGS) entry which is preliminary data.</text>
</comment>
<feature type="region of interest" description="Disordered" evidence="2">
    <location>
        <begin position="305"/>
        <end position="355"/>
    </location>
</feature>
<accession>A0A813GQ83</accession>
<dbReference type="InterPro" id="IPR051966">
    <property type="entry name" value="RPAP3"/>
</dbReference>
<reference evidence="3" key="1">
    <citation type="submission" date="2021-02" db="EMBL/GenBank/DDBJ databases">
        <authorList>
            <person name="Dougan E. K."/>
            <person name="Rhodes N."/>
            <person name="Thang M."/>
            <person name="Chan C."/>
        </authorList>
    </citation>
    <scope>NUCLEOTIDE SEQUENCE</scope>
</reference>
<keyword evidence="4" id="KW-1185">Reference proteome</keyword>
<gene>
    <name evidence="3" type="ORF">PGLA1383_LOCUS45806</name>
</gene>
<dbReference type="EMBL" id="CAJNNV010029622">
    <property type="protein sequence ID" value="CAE8629274.1"/>
    <property type="molecule type" value="Genomic_DNA"/>
</dbReference>
<keyword evidence="1" id="KW-0802">TPR repeat</keyword>
<evidence type="ECO:0000256" key="2">
    <source>
        <dbReference type="SAM" id="MobiDB-lite"/>
    </source>
</evidence>
<evidence type="ECO:0000256" key="1">
    <source>
        <dbReference type="ARBA" id="ARBA00022803"/>
    </source>
</evidence>
<feature type="compositionally biased region" description="Basic and acidic residues" evidence="2">
    <location>
        <begin position="325"/>
        <end position="336"/>
    </location>
</feature>
<feature type="region of interest" description="Disordered" evidence="2">
    <location>
        <begin position="141"/>
        <end position="207"/>
    </location>
</feature>
<dbReference type="PANTHER" id="PTHR46423:SF1">
    <property type="entry name" value="RNA POLYMERASE II-ASSOCIATED PROTEIN 3"/>
    <property type="match status" value="1"/>
</dbReference>
<organism evidence="3 4">
    <name type="scientific">Polarella glacialis</name>
    <name type="common">Dinoflagellate</name>
    <dbReference type="NCBI Taxonomy" id="89957"/>
    <lineage>
        <taxon>Eukaryota</taxon>
        <taxon>Sar</taxon>
        <taxon>Alveolata</taxon>
        <taxon>Dinophyceae</taxon>
        <taxon>Suessiales</taxon>
        <taxon>Suessiaceae</taxon>
        <taxon>Polarella</taxon>
    </lineage>
</organism>
<dbReference type="Proteomes" id="UP000654075">
    <property type="component" value="Unassembled WGS sequence"/>
</dbReference>
<dbReference type="InterPro" id="IPR011990">
    <property type="entry name" value="TPR-like_helical_dom_sf"/>
</dbReference>
<dbReference type="InterPro" id="IPR019734">
    <property type="entry name" value="TPR_rpt"/>
</dbReference>
<evidence type="ECO:0008006" key="5">
    <source>
        <dbReference type="Google" id="ProtNLM"/>
    </source>
</evidence>